<evidence type="ECO:0000313" key="3">
    <source>
        <dbReference type="Proteomes" id="UP000198611"/>
    </source>
</evidence>
<dbReference type="AlphaFoldDB" id="A0A1I1WHC8"/>
<organism evidence="2 3">
    <name type="scientific">Thiohalospira halophila DSM 15071</name>
    <dbReference type="NCBI Taxonomy" id="1123397"/>
    <lineage>
        <taxon>Bacteria</taxon>
        <taxon>Pseudomonadati</taxon>
        <taxon>Pseudomonadota</taxon>
        <taxon>Gammaproteobacteria</taxon>
        <taxon>Thiohalospirales</taxon>
        <taxon>Thiohalospiraceae</taxon>
        <taxon>Thiohalospira</taxon>
    </lineage>
</organism>
<reference evidence="2 3" key="1">
    <citation type="submission" date="2016-10" db="EMBL/GenBank/DDBJ databases">
        <authorList>
            <person name="de Groot N.N."/>
        </authorList>
    </citation>
    <scope>NUCLEOTIDE SEQUENCE [LARGE SCALE GENOMIC DNA]</scope>
    <source>
        <strain evidence="2 3">HL3</strain>
    </source>
</reference>
<name>A0A1I1WHC8_9GAMM</name>
<dbReference type="OrthoDB" id="6064678at2"/>
<feature type="domain" description="DUF4365" evidence="1">
    <location>
        <begin position="16"/>
        <end position="142"/>
    </location>
</feature>
<dbReference type="EMBL" id="FOMJ01000014">
    <property type="protein sequence ID" value="SFD94389.1"/>
    <property type="molecule type" value="Genomic_DNA"/>
</dbReference>
<keyword evidence="3" id="KW-1185">Reference proteome</keyword>
<dbReference type="Pfam" id="PF14280">
    <property type="entry name" value="DUF4365"/>
    <property type="match status" value="1"/>
</dbReference>
<gene>
    <name evidence="2" type="ORF">SAMN05660831_02653</name>
</gene>
<dbReference type="RefSeq" id="WP_093429256.1">
    <property type="nucleotide sequence ID" value="NZ_FOMJ01000014.1"/>
</dbReference>
<accession>A0A1I1WHC8</accession>
<evidence type="ECO:0000259" key="1">
    <source>
        <dbReference type="Pfam" id="PF14280"/>
    </source>
</evidence>
<dbReference type="InterPro" id="IPR025375">
    <property type="entry name" value="DUF4365"/>
</dbReference>
<sequence>MTRRTPEHVTDTLAIREVLYSIPENWLVRGLEERDYGIDLSIEKYDGEKPTGSFSLIQVKGTKNQFPGRVVLNNFPTKTLEYAELFPEAFFIFYVSIEDKKTYFVWVQKYIEAKLSSDNPEWREQGSNTIYFPPENVLGTEEGNSKIGRAIDFLSAQRSGLSYLSDLETLKLHWEGYKCGNHEVVETCLESAKRLNAHQVFYDVYGDLFFGEGRAEIVRLLEDLSLNPINDLDRLTEDDCRRLCSVDAQLGKFEAVKLSFLNQREIDCLQAEITDDAPF</sequence>
<evidence type="ECO:0000313" key="2">
    <source>
        <dbReference type="EMBL" id="SFD94389.1"/>
    </source>
</evidence>
<protein>
    <recommendedName>
        <fullName evidence="1">DUF4365 domain-containing protein</fullName>
    </recommendedName>
</protein>
<dbReference type="Proteomes" id="UP000198611">
    <property type="component" value="Unassembled WGS sequence"/>
</dbReference>
<proteinExistence type="predicted"/>